<protein>
    <submittedName>
        <fullName evidence="1">Uncharacterized protein</fullName>
    </submittedName>
</protein>
<dbReference type="RefSeq" id="WP_207896033.1">
    <property type="nucleotide sequence ID" value="NZ_SMAO01000001.1"/>
</dbReference>
<comment type="caution">
    <text evidence="1">The sequence shown here is derived from an EMBL/GenBank/DDBJ whole genome shotgun (WGS) entry which is preliminary data.</text>
</comment>
<dbReference type="InterPro" id="IPR007460">
    <property type="entry name" value="BrnT_toxin"/>
</dbReference>
<accession>A0A4V2V263</accession>
<dbReference type="InterPro" id="IPR038573">
    <property type="entry name" value="BrnT_sf"/>
</dbReference>
<gene>
    <name evidence="1" type="ORF">EDC35_10175</name>
</gene>
<dbReference type="EMBL" id="SMAO01000001">
    <property type="protein sequence ID" value="TCT23762.1"/>
    <property type="molecule type" value="Genomic_DNA"/>
</dbReference>
<keyword evidence="2" id="KW-1185">Reference proteome</keyword>
<dbReference type="Pfam" id="PF04365">
    <property type="entry name" value="BrnT_toxin"/>
    <property type="match status" value="1"/>
</dbReference>
<organism evidence="1 2">
    <name type="scientific">Thiobaca trueperi</name>
    <dbReference type="NCBI Taxonomy" id="127458"/>
    <lineage>
        <taxon>Bacteria</taxon>
        <taxon>Pseudomonadati</taxon>
        <taxon>Pseudomonadota</taxon>
        <taxon>Gammaproteobacteria</taxon>
        <taxon>Chromatiales</taxon>
        <taxon>Chromatiaceae</taxon>
        <taxon>Thiobaca</taxon>
    </lineage>
</organism>
<dbReference type="AlphaFoldDB" id="A0A4V2V263"/>
<dbReference type="Proteomes" id="UP000295717">
    <property type="component" value="Unassembled WGS sequence"/>
</dbReference>
<reference evidence="1 2" key="1">
    <citation type="submission" date="2019-03" db="EMBL/GenBank/DDBJ databases">
        <title>Genomic Encyclopedia of Type Strains, Phase IV (KMG-IV): sequencing the most valuable type-strain genomes for metagenomic binning, comparative biology and taxonomic classification.</title>
        <authorList>
            <person name="Goeker M."/>
        </authorList>
    </citation>
    <scope>NUCLEOTIDE SEQUENCE [LARGE SCALE GENOMIC DNA]</scope>
    <source>
        <strain evidence="1 2">DSM 13587</strain>
    </source>
</reference>
<sequence length="95" mass="10992">MALDDIDFEWDENKRQANRRKHGVDFADAVECFYDSFSKVIPDPDHHAEHRYVLVGIDTSGRLLVVVYSQPDDTTIRIISARAATPSERRTFLQR</sequence>
<evidence type="ECO:0000313" key="1">
    <source>
        <dbReference type="EMBL" id="TCT23762.1"/>
    </source>
</evidence>
<evidence type="ECO:0000313" key="2">
    <source>
        <dbReference type="Proteomes" id="UP000295717"/>
    </source>
</evidence>
<dbReference type="Gene3D" id="3.10.450.530">
    <property type="entry name" value="Ribonuclease toxin, BrnT, of type II toxin-antitoxin system"/>
    <property type="match status" value="1"/>
</dbReference>
<name>A0A4V2V263_9GAMM</name>
<proteinExistence type="predicted"/>